<dbReference type="Proteomes" id="UP000232721">
    <property type="component" value="Chromosome"/>
</dbReference>
<keyword evidence="1" id="KW-0812">Transmembrane</keyword>
<dbReference type="RefSeq" id="WP_208890799.1">
    <property type="nucleotide sequence ID" value="NZ_CP019336.1"/>
</dbReference>
<dbReference type="EMBL" id="CP019336">
    <property type="protein sequence ID" value="AUC21732.1"/>
    <property type="molecule type" value="Genomic_DNA"/>
</dbReference>
<protein>
    <recommendedName>
        <fullName evidence="4">Glycosyltransferase 2-like domain-containing protein</fullName>
    </recommendedName>
</protein>
<sequence>MELTKEQIQHIDNHFKKMGIKYWDLRLEMIDHTVSYIESEFKSDNFEEAFKGALKKFNWRGSLSHLNREGWQNVNRKYRSEYNKGFVNFFKSFKNLSLFIISFLGLYFISENISFNVFNKLCYGLFILPLIIVIKEFISQLFKKYGRSINLDYGVTYMTMSFLLLNAVPIFFKDQGEFIQKIVWFIILPVHFVAFYSGYNLYKKTIVKVEFMKKALTS</sequence>
<organism evidence="2 3">
    <name type="scientific">Polaribacter sejongensis</name>
    <dbReference type="NCBI Taxonomy" id="985043"/>
    <lineage>
        <taxon>Bacteria</taxon>
        <taxon>Pseudomonadati</taxon>
        <taxon>Bacteroidota</taxon>
        <taxon>Flavobacteriia</taxon>
        <taxon>Flavobacteriales</taxon>
        <taxon>Flavobacteriaceae</taxon>
    </lineage>
</organism>
<accession>A0ABM6PY95</accession>
<feature type="transmembrane region" description="Helical" evidence="1">
    <location>
        <begin position="178"/>
        <end position="202"/>
    </location>
</feature>
<evidence type="ECO:0000313" key="3">
    <source>
        <dbReference type="Proteomes" id="UP000232721"/>
    </source>
</evidence>
<evidence type="ECO:0000256" key="1">
    <source>
        <dbReference type="SAM" id="Phobius"/>
    </source>
</evidence>
<feature type="transmembrane region" description="Helical" evidence="1">
    <location>
        <begin position="150"/>
        <end position="172"/>
    </location>
</feature>
<name>A0ABM6PY95_9FLAO</name>
<proteinExistence type="predicted"/>
<keyword evidence="3" id="KW-1185">Reference proteome</keyword>
<evidence type="ECO:0000313" key="2">
    <source>
        <dbReference type="EMBL" id="AUC21732.1"/>
    </source>
</evidence>
<gene>
    <name evidence="2" type="ORF">BTO15_06250</name>
</gene>
<evidence type="ECO:0008006" key="4">
    <source>
        <dbReference type="Google" id="ProtNLM"/>
    </source>
</evidence>
<keyword evidence="1" id="KW-0472">Membrane</keyword>
<feature type="transmembrane region" description="Helical" evidence="1">
    <location>
        <begin position="121"/>
        <end position="138"/>
    </location>
</feature>
<feature type="transmembrane region" description="Helical" evidence="1">
    <location>
        <begin position="86"/>
        <end position="109"/>
    </location>
</feature>
<reference evidence="2 3" key="1">
    <citation type="submission" date="2017-02" db="EMBL/GenBank/DDBJ databases">
        <title>Trade-off between light-utilization and light-protection in marine flavobacteria.</title>
        <authorList>
            <person name="Kumagai Y."/>
            <person name="Yoshizawa S."/>
            <person name="Kogure K."/>
            <person name="Iwasaki W."/>
        </authorList>
    </citation>
    <scope>NUCLEOTIDE SEQUENCE [LARGE SCALE GENOMIC DNA]</scope>
    <source>
        <strain evidence="2 3">KCTC 23670</strain>
    </source>
</reference>
<keyword evidence="1" id="KW-1133">Transmembrane helix</keyword>